<dbReference type="GO" id="GO:0002949">
    <property type="term" value="P:tRNA threonylcarbamoyladenosine modification"/>
    <property type="evidence" value="ECO:0007669"/>
    <property type="project" value="UniProtKB-UniRule"/>
</dbReference>
<keyword evidence="4 7" id="KW-0408">Iron</keyword>
<evidence type="ECO:0000313" key="9">
    <source>
        <dbReference type="EMBL" id="EMG38756.1"/>
    </source>
</evidence>
<dbReference type="PATRIC" id="fig|1262666.3.peg.390"/>
<comment type="subcellular location">
    <subcellularLocation>
        <location evidence="7">Cytoplasm</location>
    </subcellularLocation>
</comment>
<dbReference type="InterPro" id="IPR017861">
    <property type="entry name" value="KAE1/TsaD"/>
</dbReference>
<dbReference type="Pfam" id="PF00814">
    <property type="entry name" value="TsaD"/>
    <property type="match status" value="1"/>
</dbReference>
<feature type="binding site" evidence="7">
    <location>
        <position position="284"/>
    </location>
    <ligand>
        <name>substrate</name>
    </ligand>
</feature>
<evidence type="ECO:0000313" key="10">
    <source>
        <dbReference type="Proteomes" id="UP000011922"/>
    </source>
</evidence>
<sequence length="367" mass="39322">MRCLGIETSCDETAVAVVHGTRLLGQKLASQADLHALFGGVVPEIASREHLRLIHPLTQALFRETGLTAADIDVVAVSRGPGLLGSLLVGLGYAKGFSLAAGKPLVGVDHCLAHLLAASLETDLEFPALGLLVSGGHTQIYILRSPVDFEILGRTLDDAAGEAFDKVAKLVNLPYPGGQYIDRLAMSTEPDPKMFPKPYLDNQNLDFSFSGLKTAVATRVAANPHLRLDRMSGTSQIEANAELAVMLASFNLAVAETLRIKLQRALNSVGKVRSVIVAGGVAANTLVRQFMTEMALANEVNLRMPSPWLCTDNAAMVASAGLQIYCQGFVHDQRLEAVPRGKAVPRDYIQLSRSLCESGPVNRCCRE</sequence>
<dbReference type="SUPFAM" id="SSF53067">
    <property type="entry name" value="Actin-like ATPase domain"/>
    <property type="match status" value="1"/>
</dbReference>
<feature type="domain" description="Gcp-like" evidence="8">
    <location>
        <begin position="23"/>
        <end position="318"/>
    </location>
</feature>
<comment type="function">
    <text evidence="7">Required for the formation of a threonylcarbamoyl group on adenosine at position 37 (t(6)A37) in tRNAs that read codons beginning with adenine. Is involved in the transfer of the threonylcarbamoyl moiety of threonylcarbamoyl-AMP (TC-AMP) to the N6 group of A37, together with TsaE and TsaB. TsaD likely plays a direct catalytic role in this reaction.</text>
</comment>
<comment type="caution">
    <text evidence="9">The sequence shown here is derived from an EMBL/GenBank/DDBJ whole genome shotgun (WGS) entry which is preliminary data.</text>
</comment>
<feature type="binding site" evidence="7">
    <location>
        <position position="165"/>
    </location>
    <ligand>
        <name>substrate</name>
    </ligand>
</feature>
<keyword evidence="7" id="KW-0963">Cytoplasm</keyword>
<feature type="binding site" evidence="7">
    <location>
        <position position="110"/>
    </location>
    <ligand>
        <name>Fe cation</name>
        <dbReference type="ChEBI" id="CHEBI:24875"/>
    </ligand>
</feature>
<dbReference type="PANTHER" id="PTHR11735:SF6">
    <property type="entry name" value="TRNA N6-ADENOSINE THREONYLCARBAMOYLTRANSFERASE, MITOCHONDRIAL"/>
    <property type="match status" value="1"/>
</dbReference>
<evidence type="ECO:0000259" key="8">
    <source>
        <dbReference type="Pfam" id="PF00814"/>
    </source>
</evidence>
<keyword evidence="1 7" id="KW-0808">Transferase</keyword>
<dbReference type="PRINTS" id="PR00789">
    <property type="entry name" value="OSIALOPTASE"/>
</dbReference>
<accession>M5Q2T7</accession>
<name>M5Q2T7_DESAF</name>
<dbReference type="GO" id="GO:0016787">
    <property type="term" value="F:hydrolase activity"/>
    <property type="evidence" value="ECO:0007669"/>
    <property type="project" value="UniProtKB-KW"/>
</dbReference>
<feature type="binding site" evidence="7">
    <location>
        <position position="114"/>
    </location>
    <ligand>
        <name>Fe cation</name>
        <dbReference type="ChEBI" id="CHEBI:24875"/>
    </ligand>
</feature>
<dbReference type="NCBIfam" id="TIGR03723">
    <property type="entry name" value="T6A_TsaD_YgjD"/>
    <property type="match status" value="1"/>
</dbReference>
<dbReference type="OrthoDB" id="9806197at2"/>
<dbReference type="EC" id="2.3.1.234" evidence="7"/>
<reference evidence="9 10" key="1">
    <citation type="journal article" date="2013" name="Genome Announc.">
        <title>Draft Genome Sequence for Desulfovibrio africanus Strain PCS.</title>
        <authorList>
            <person name="Brown S.D."/>
            <person name="Utturkar S.M."/>
            <person name="Arkin A.P."/>
            <person name="Deutschbauer A.M."/>
            <person name="Elias D.A."/>
            <person name="Hazen T.C."/>
            <person name="Chakraborty R."/>
        </authorList>
    </citation>
    <scope>NUCLEOTIDE SEQUENCE [LARGE SCALE GENOMIC DNA]</scope>
    <source>
        <strain evidence="9 10">PCS</strain>
    </source>
</reference>
<dbReference type="Proteomes" id="UP000011922">
    <property type="component" value="Unassembled WGS sequence"/>
</dbReference>
<feature type="binding site" evidence="7">
    <location>
        <position position="178"/>
    </location>
    <ligand>
        <name>substrate</name>
    </ligand>
</feature>
<dbReference type="PANTHER" id="PTHR11735">
    <property type="entry name" value="TRNA N6-ADENOSINE THREONYLCARBAMOYLTRANSFERASE"/>
    <property type="match status" value="1"/>
</dbReference>
<protein>
    <recommendedName>
        <fullName evidence="7">tRNA N6-adenosine threonylcarbamoyltransferase</fullName>
        <ecNumber evidence="7">2.3.1.234</ecNumber>
    </recommendedName>
    <alternativeName>
        <fullName evidence="7">N6-L-threonylcarbamoyladenine synthase</fullName>
        <shortName evidence="7">t(6)A synthase</shortName>
    </alternativeName>
    <alternativeName>
        <fullName evidence="7">t(6)A37 threonylcarbamoyladenosine biosynthesis protein TsaD</fullName>
    </alternativeName>
    <alternativeName>
        <fullName evidence="7">tRNA threonylcarbamoyladenosine biosynthesis protein TsaD</fullName>
    </alternativeName>
</protein>
<comment type="similarity">
    <text evidence="7">Belongs to the KAE1 / TsaD family.</text>
</comment>
<evidence type="ECO:0000256" key="2">
    <source>
        <dbReference type="ARBA" id="ARBA00022694"/>
    </source>
</evidence>
<dbReference type="NCBIfam" id="TIGR00329">
    <property type="entry name" value="gcp_kae1"/>
    <property type="match status" value="1"/>
</dbReference>
<keyword evidence="9" id="KW-0378">Hydrolase</keyword>
<feature type="binding site" evidence="7">
    <location>
        <position position="182"/>
    </location>
    <ligand>
        <name>substrate</name>
    </ligand>
</feature>
<dbReference type="GO" id="GO:0005737">
    <property type="term" value="C:cytoplasm"/>
    <property type="evidence" value="ECO:0007669"/>
    <property type="project" value="UniProtKB-SubCell"/>
</dbReference>
<dbReference type="FunFam" id="3.30.420.40:FF:000012">
    <property type="entry name" value="tRNA N6-adenosine threonylcarbamoyltransferase"/>
    <property type="match status" value="1"/>
</dbReference>
<evidence type="ECO:0000256" key="1">
    <source>
        <dbReference type="ARBA" id="ARBA00022679"/>
    </source>
</evidence>
<evidence type="ECO:0000256" key="3">
    <source>
        <dbReference type="ARBA" id="ARBA00022723"/>
    </source>
</evidence>
<dbReference type="HAMAP" id="MF_01445">
    <property type="entry name" value="TsaD"/>
    <property type="match status" value="1"/>
</dbReference>
<feature type="binding site" evidence="7">
    <location>
        <begin position="132"/>
        <end position="136"/>
    </location>
    <ligand>
        <name>substrate</name>
    </ligand>
</feature>
<dbReference type="Gene3D" id="3.30.420.40">
    <property type="match status" value="2"/>
</dbReference>
<proteinExistence type="inferred from homology"/>
<dbReference type="GO" id="GO:0061711">
    <property type="term" value="F:tRNA N(6)-L-threonylcarbamoyladenine synthase activity"/>
    <property type="evidence" value="ECO:0007669"/>
    <property type="project" value="UniProtKB-EC"/>
</dbReference>
<evidence type="ECO:0000256" key="4">
    <source>
        <dbReference type="ARBA" id="ARBA00023004"/>
    </source>
</evidence>
<keyword evidence="2 7" id="KW-0819">tRNA processing</keyword>
<dbReference type="InterPro" id="IPR022450">
    <property type="entry name" value="TsaD"/>
</dbReference>
<feature type="binding site" evidence="7">
    <location>
        <position position="312"/>
    </location>
    <ligand>
        <name>Fe cation</name>
        <dbReference type="ChEBI" id="CHEBI:24875"/>
    </ligand>
</feature>
<comment type="catalytic activity">
    <reaction evidence="6 7">
        <text>L-threonylcarbamoyladenylate + adenosine(37) in tRNA = N(6)-L-threonylcarbamoyladenosine(37) in tRNA + AMP + H(+)</text>
        <dbReference type="Rhea" id="RHEA:37059"/>
        <dbReference type="Rhea" id="RHEA-COMP:10162"/>
        <dbReference type="Rhea" id="RHEA-COMP:10163"/>
        <dbReference type="ChEBI" id="CHEBI:15378"/>
        <dbReference type="ChEBI" id="CHEBI:73682"/>
        <dbReference type="ChEBI" id="CHEBI:74411"/>
        <dbReference type="ChEBI" id="CHEBI:74418"/>
        <dbReference type="ChEBI" id="CHEBI:456215"/>
        <dbReference type="EC" id="2.3.1.234"/>
    </reaction>
</comment>
<evidence type="ECO:0000256" key="6">
    <source>
        <dbReference type="ARBA" id="ARBA00048117"/>
    </source>
</evidence>
<dbReference type="InterPro" id="IPR043129">
    <property type="entry name" value="ATPase_NBD"/>
</dbReference>
<dbReference type="EMBL" id="AOSV01000003">
    <property type="protein sequence ID" value="EMG38756.1"/>
    <property type="molecule type" value="Genomic_DNA"/>
</dbReference>
<keyword evidence="3 7" id="KW-0479">Metal-binding</keyword>
<keyword evidence="5 7" id="KW-0012">Acyltransferase</keyword>
<comment type="cofactor">
    <cofactor evidence="7">
        <name>Fe(2+)</name>
        <dbReference type="ChEBI" id="CHEBI:29033"/>
    </cofactor>
    <text evidence="7">Binds 1 Fe(2+) ion per subunit.</text>
</comment>
<gene>
    <name evidence="7" type="primary">tsaD</name>
    <name evidence="9" type="ORF">PCS_00387</name>
</gene>
<organism evidence="9 10">
    <name type="scientific">Desulfocurvibacter africanus PCS</name>
    <dbReference type="NCBI Taxonomy" id="1262666"/>
    <lineage>
        <taxon>Bacteria</taxon>
        <taxon>Pseudomonadati</taxon>
        <taxon>Thermodesulfobacteriota</taxon>
        <taxon>Desulfovibrionia</taxon>
        <taxon>Desulfovibrionales</taxon>
        <taxon>Desulfovibrionaceae</taxon>
        <taxon>Desulfocurvibacter</taxon>
    </lineage>
</organism>
<dbReference type="InterPro" id="IPR000905">
    <property type="entry name" value="Gcp-like_dom"/>
</dbReference>
<dbReference type="RefSeq" id="WP_005983502.1">
    <property type="nucleotide sequence ID" value="NZ_AOSV01000003.1"/>
</dbReference>
<dbReference type="GO" id="GO:0005506">
    <property type="term" value="F:iron ion binding"/>
    <property type="evidence" value="ECO:0007669"/>
    <property type="project" value="UniProtKB-UniRule"/>
</dbReference>
<evidence type="ECO:0000256" key="5">
    <source>
        <dbReference type="ARBA" id="ARBA00023315"/>
    </source>
</evidence>
<dbReference type="AlphaFoldDB" id="M5Q2T7"/>
<evidence type="ECO:0000256" key="7">
    <source>
        <dbReference type="HAMAP-Rule" id="MF_01445"/>
    </source>
</evidence>